<feature type="chain" id="PRO_5016968255" evidence="7">
    <location>
        <begin position="19"/>
        <end position="2664"/>
    </location>
</feature>
<dbReference type="NCBIfam" id="TIGR01965">
    <property type="entry name" value="VCBS_repeat"/>
    <property type="match status" value="9"/>
</dbReference>
<evidence type="ECO:0000256" key="6">
    <source>
        <dbReference type="SAM" id="MobiDB-lite"/>
    </source>
</evidence>
<evidence type="ECO:0000256" key="7">
    <source>
        <dbReference type="SAM" id="SignalP"/>
    </source>
</evidence>
<dbReference type="PROSITE" id="PS50268">
    <property type="entry name" value="CADHERIN_2"/>
    <property type="match status" value="1"/>
</dbReference>
<evidence type="ECO:0000256" key="1">
    <source>
        <dbReference type="ARBA" id="ARBA00004613"/>
    </source>
</evidence>
<dbReference type="EMBL" id="QUQO01000002">
    <property type="protein sequence ID" value="RFB01423.1"/>
    <property type="molecule type" value="Genomic_DNA"/>
</dbReference>
<dbReference type="Gene3D" id="2.130.10.130">
    <property type="entry name" value="Integrin alpha, N-terminal"/>
    <property type="match status" value="4"/>
</dbReference>
<keyword evidence="5" id="KW-0325">Glycoprotein</keyword>
<sequence length="2664" mass="271626">MVNFVVWATFESIWSAFAAAPAPFGGPRNAMSSPTDDGNINVGQGDEFTFVGIPAGPSAYAGPLEMRSFTMSNGGTGLWMVGVGNSGGIIIPTNEIAYNTFNAGSAFTITSNTIITSFPYADIFVPIVPGAADAMDDSASTSEDAGTTISVLANDDGTGNAVTAITQGANGGTVTNNGTSVTYNPNGQFEYLAVGETATDTFTYTITDGNGATDTATVTVTITGANDAPQIGAATTINGTESANNNGRNIGGPAFVVTDVDVSDVVTGSVTNVVQSGDKAGVLSDALLLSIAKFVSNDGGPLIDATETTSPSGVFRFNHGTDNDPTRFDFLQAGDVLTLTYTVTATDSQGASDSIIVTFNITGENDDPDAVDDSGMGFTTNEDTTFTTANVLANDTDADMGDVLSVSGFDATSAAGALITSNGDGTFNYNPNGMFDHLAVGETATDTFTYTVSDGNGGTDTATVTVNITGVNDAPDLTILNAYVPDEDLFNLSPLGFPNAFQITDVDVNDVVTASITGVTQSGDKAGVVSDAEILSHFEIRGGATVIEAGETDSGPIWLTYNANGDPLFQFLQAGDVLTFDLTITVSDGNGGVDTAVVSTIVSGVNDAPVAVDDSGMGFATDEDTAFTTANVLSNDYDPDLGDTFSVTAFDGSSMAGALITSNGDGTFNYDPNGMFDYLAVGESTTDTFTYTITDNNGATDTATVTVTITGVNDAPMFTVPQGYMFTNTEDAFNAGFALGFPSMPDVLDVDVSDVVNLSITGVVQSGDKAGTLSNAQLLPYLSPASNPIIGAGVTEGEMVVFFSSGPGVFDFLQVGDQLELTYSLTATDSQGATDSVVLNLFINGVNDAPVAVDDSGMGFATDEDTAFTTANVLSNDYDPDMGDTFSVTAFDASSTAGALITSNGDGTFNYDPNGMFEYLGVGETATDTFTYTITDNNGATDTTTVTIEITGVNDAPTAQDDAFTTDEDNAVMGDVLVDNGNGPDTDTDGDPLTVNAVNGDEANVDQQITLASGALLTVNSDGTFTYDPNGQFDYLAVGESTTETFTYQVTDGGTVQTAGEFEQLILLSSLFAANGGDGSLGFVINGPQERSEAGVSVSAAGDFNGDGIDDFIIGAPNYSNDNDSAGSAFIVFGTDMGFDPAFELSSIDGTNGIELRGINVDDRTGFSVSNAGDVNGDGIDDVIVGAYVAAPNGALSGKTYVVFGTTSPLGPVLDLSTLNGTNGFVLNGANGFDLSGISVSGGGDVNNDGFSDLIVGANFADSNGFAENGKTYVVFGGNSFGASVELSSLNGANGFAVNGANANFDLSGNAVSNAGDVNADGIDDIVISGIAGRYYVVFGSDQPFSSTIDVSGLNGTNGFTFTGGTSFRNGVSASNAGDINGDGIDDIVVGTGRVNSGTGEAYVIFGQAGAFSSTIDASSLNGTNGFIFRGLAQFENLGESVSYAGDINGDGYDDLLIGAYGAGSSFSDGQTYVLFGKAGGFSALYTRADLDGTNGFIIQGGGGAGRIGDAISAAGDVNGDGIDDLLIGARSGTPNGILSGQSYVLFGRATFDAVVDTATVTVTVTGVNDAPTANVDVAMADEDNPTAPIDVLGNDTDPDTSDVLTVSSVDDSGTTGSVTLNMDSTVTYDPNGQFEYLAVGETATDTFEYTVSDGNGGFDTATVTVTISGVNDVPTANDDMAVTDEDNPSAPINVLSNDTDPDTSDVLTVDSFDDSATIGSVTLNVDGTFTYDPNGQFEYLAVGETATDTFEYTVSDGNGGFDTATVTVTIKGVNDAPEAEDDYCYSPVGEIIAGNVLDNDTDVDASDVLTTSLVSDVSHGTLTLNSDGSFTYVADSGFKGVDQFTYLVDDGNGGTDTATVTLVTGTFNGGVIIGDDTAETFPGLGEDLYGSDRIDGRGGNDLIYALTGDDDVTAGSGDDTVAAGKGDDLVKGQGGDDIIVGDAAGKDIFKGPDGNDTLEGNAGNDKIAGQGGDDSIEGGDDDDELQGNDGVDTIRGGKGDDLISGGAERDRLYGNAGNDEICGDEGDDIIRAGFGDDLVFGDNGADRLVGEDGNDTMLGGNGRDTMRGGNDDDLLFGGAGIDSIKGDAGNDIIVGGDETGRGDDITGNDGDDLIFGEGGEDNLQGSDGQDTILGGIGADDIDGGKDEDILFGEDGNDDIDGSAGDDKIFGGAGDDNLNGNDDDDFIEGEDGADDIRGGHGNDTMLGGNGADSISGSDAFDVEPGFFGDDGDDKIFGENGNDVLEGVNGNDFIDGGNHDDTISGGNGDDILRGEDGFDVISGDAGDDQIDGGASADTLLGGEGLDTILGADGNDSIEGGVDDDCLDGEGGDDYVAGGAGNDMIDGSAGDDVLYGNAGNDVLQGGSGNDIVHGNDGDDFIDGGSDNGFQSVEVIDGVLTYTGGDNLFGGAGNDTLFGNNGDDALYGGDGDDLLFGGADGANFNVYYGGMHDDTLVSGSGTDIMYGEEGADDFVFEILVTTDASGNITDITGNFGVDFIVDFDGNQEDQICFDIVLTDGSVGSFSAADFFEALDDFTTLGSIDALIAAGPFAEMPTLMTDNGLSITFSDGSILSILDVSPNTNFELDEVLSLNPFADTPKNFQGFWQTDEEVLTYGFDKYDEPFVPGVDKTIMDMDRPVMEVGPFDIPSDDFTKTELMDIFAEFLH</sequence>
<evidence type="ECO:0000256" key="5">
    <source>
        <dbReference type="ARBA" id="ARBA00023180"/>
    </source>
</evidence>
<reference evidence="9 10" key="1">
    <citation type="submission" date="2018-08" db="EMBL/GenBank/DDBJ databases">
        <title>Parvularcula sp. SM1705, isolated from surface water of the South Sea China.</title>
        <authorList>
            <person name="Sun L."/>
        </authorList>
    </citation>
    <scope>NUCLEOTIDE SEQUENCE [LARGE SCALE GENOMIC DNA]</scope>
    <source>
        <strain evidence="9 10">SM1705</strain>
    </source>
</reference>
<dbReference type="InterPro" id="IPR013519">
    <property type="entry name" value="Int_alpha_beta-p"/>
</dbReference>
<dbReference type="InterPro" id="IPR013517">
    <property type="entry name" value="FG-GAP"/>
</dbReference>
<evidence type="ECO:0000313" key="9">
    <source>
        <dbReference type="EMBL" id="RFB01423.1"/>
    </source>
</evidence>
<evidence type="ECO:0000313" key="10">
    <source>
        <dbReference type="Proteomes" id="UP000264589"/>
    </source>
</evidence>
<feature type="domain" description="Cadherin" evidence="8">
    <location>
        <begin position="334"/>
        <end position="477"/>
    </location>
</feature>
<feature type="compositionally biased region" description="Acidic residues" evidence="6">
    <location>
        <begin position="1975"/>
        <end position="1987"/>
    </location>
</feature>
<dbReference type="NCBIfam" id="NF012211">
    <property type="entry name" value="tand_rpt_95"/>
    <property type="match status" value="7"/>
</dbReference>
<dbReference type="GO" id="GO:0005576">
    <property type="term" value="C:extracellular region"/>
    <property type="evidence" value="ECO:0007669"/>
    <property type="project" value="UniProtKB-SubCell"/>
</dbReference>
<dbReference type="PANTHER" id="PTHR38340">
    <property type="entry name" value="S-LAYER PROTEIN"/>
    <property type="match status" value="1"/>
</dbReference>
<dbReference type="InterPro" id="IPR050557">
    <property type="entry name" value="RTX_toxin/Mannuronan_C5-epim"/>
</dbReference>
<dbReference type="Gene3D" id="2.60.40.2810">
    <property type="match status" value="4"/>
</dbReference>
<feature type="compositionally biased region" description="Basic and acidic residues" evidence="6">
    <location>
        <begin position="1996"/>
        <end position="2007"/>
    </location>
</feature>
<dbReference type="PANTHER" id="PTHR38340:SF1">
    <property type="entry name" value="S-LAYER PROTEIN"/>
    <property type="match status" value="1"/>
</dbReference>
<dbReference type="GO" id="GO:0008305">
    <property type="term" value="C:integrin complex"/>
    <property type="evidence" value="ECO:0007669"/>
    <property type="project" value="InterPro"/>
</dbReference>
<dbReference type="RefSeq" id="WP_116393139.1">
    <property type="nucleotide sequence ID" value="NZ_QUQO01000002.1"/>
</dbReference>
<name>A0A371R7K5_9PROT</name>
<dbReference type="InterPro" id="IPR028994">
    <property type="entry name" value="Integrin_alpha_N"/>
</dbReference>
<keyword evidence="4" id="KW-0677">Repeat</keyword>
<protein>
    <submittedName>
        <fullName evidence="9">Tandem-95 repeat protein</fullName>
    </submittedName>
</protein>
<proteinExistence type="predicted"/>
<dbReference type="Proteomes" id="UP000264589">
    <property type="component" value="Unassembled WGS sequence"/>
</dbReference>
<evidence type="ECO:0000256" key="2">
    <source>
        <dbReference type="ARBA" id="ARBA00022525"/>
    </source>
</evidence>
<dbReference type="InterPro" id="IPR001343">
    <property type="entry name" value="Hemolysn_Ca-bd"/>
</dbReference>
<feature type="signal peptide" evidence="7">
    <location>
        <begin position="1"/>
        <end position="18"/>
    </location>
</feature>
<dbReference type="InterPro" id="IPR010221">
    <property type="entry name" value="VCBS_dom"/>
</dbReference>
<keyword evidence="2" id="KW-0964">Secreted</keyword>
<dbReference type="SUPFAM" id="SSF51120">
    <property type="entry name" value="beta-Roll"/>
    <property type="match status" value="5"/>
</dbReference>
<dbReference type="PROSITE" id="PS51470">
    <property type="entry name" value="FG_GAP"/>
    <property type="match status" value="2"/>
</dbReference>
<dbReference type="InterPro" id="IPR011049">
    <property type="entry name" value="Serralysin-like_metalloprot_C"/>
</dbReference>
<dbReference type="PROSITE" id="PS00330">
    <property type="entry name" value="HEMOLYSIN_CALCIUM"/>
    <property type="match status" value="6"/>
</dbReference>
<dbReference type="GO" id="GO:0007156">
    <property type="term" value="P:homophilic cell adhesion via plasma membrane adhesion molecules"/>
    <property type="evidence" value="ECO:0007669"/>
    <property type="project" value="InterPro"/>
</dbReference>
<comment type="caution">
    <text evidence="9">The sequence shown here is derived from an EMBL/GenBank/DDBJ whole genome shotgun (WGS) entry which is preliminary data.</text>
</comment>
<feature type="region of interest" description="Disordered" evidence="6">
    <location>
        <begin position="2165"/>
        <end position="2188"/>
    </location>
</feature>
<dbReference type="Pfam" id="PF01839">
    <property type="entry name" value="FG-GAP"/>
    <property type="match status" value="5"/>
</dbReference>
<feature type="region of interest" description="Disordered" evidence="6">
    <location>
        <begin position="1951"/>
        <end position="2007"/>
    </location>
</feature>
<comment type="subcellular location">
    <subcellularLocation>
        <location evidence="1">Secreted</location>
    </subcellularLocation>
</comment>
<dbReference type="OrthoDB" id="9342475at2"/>
<dbReference type="Gene3D" id="2.60.40.3440">
    <property type="match status" value="1"/>
</dbReference>
<accession>A0A371R7K5</accession>
<evidence type="ECO:0000256" key="4">
    <source>
        <dbReference type="ARBA" id="ARBA00022737"/>
    </source>
</evidence>
<dbReference type="GO" id="GO:0005509">
    <property type="term" value="F:calcium ion binding"/>
    <property type="evidence" value="ECO:0007669"/>
    <property type="project" value="InterPro"/>
</dbReference>
<dbReference type="SMART" id="SM00191">
    <property type="entry name" value="Int_alpha"/>
    <property type="match status" value="7"/>
</dbReference>
<gene>
    <name evidence="9" type="ORF">DX908_14115</name>
</gene>
<keyword evidence="3 7" id="KW-0732">Signal</keyword>
<dbReference type="InterPro" id="IPR000413">
    <property type="entry name" value="Integrin_alpha"/>
</dbReference>
<dbReference type="InterPro" id="IPR018511">
    <property type="entry name" value="Hemolysin-typ_Ca-bd_CS"/>
</dbReference>
<dbReference type="Pfam" id="PF00353">
    <property type="entry name" value="HemolysinCabind"/>
    <property type="match status" value="13"/>
</dbReference>
<dbReference type="InterPro" id="IPR002126">
    <property type="entry name" value="Cadherin-like_dom"/>
</dbReference>
<dbReference type="PRINTS" id="PR01185">
    <property type="entry name" value="INTEGRINA"/>
</dbReference>
<evidence type="ECO:0000259" key="8">
    <source>
        <dbReference type="PROSITE" id="PS50268"/>
    </source>
</evidence>
<dbReference type="PRINTS" id="PR00313">
    <property type="entry name" value="CABNDNGRPT"/>
</dbReference>
<dbReference type="Gene3D" id="2.150.10.10">
    <property type="entry name" value="Serralysin-like metalloprotease, C-terminal"/>
    <property type="match status" value="7"/>
</dbReference>
<evidence type="ECO:0000256" key="3">
    <source>
        <dbReference type="ARBA" id="ARBA00022729"/>
    </source>
</evidence>
<dbReference type="Pfam" id="PF17963">
    <property type="entry name" value="Big_9"/>
    <property type="match status" value="8"/>
</dbReference>
<dbReference type="InParanoid" id="A0A371R7K5"/>
<dbReference type="SUPFAM" id="SSF69318">
    <property type="entry name" value="Integrin alpha N-terminal domain"/>
    <property type="match status" value="1"/>
</dbReference>
<organism evidence="9 10">
    <name type="scientific">Parvularcula marina</name>
    <dbReference type="NCBI Taxonomy" id="2292771"/>
    <lineage>
        <taxon>Bacteria</taxon>
        <taxon>Pseudomonadati</taxon>
        <taxon>Pseudomonadota</taxon>
        <taxon>Alphaproteobacteria</taxon>
        <taxon>Parvularculales</taxon>
        <taxon>Parvularculaceae</taxon>
        <taxon>Parvularcula</taxon>
    </lineage>
</organism>
<keyword evidence="10" id="KW-1185">Reference proteome</keyword>